<organism evidence="1 2">
    <name type="scientific">Diabrotica virgifera virgifera</name>
    <name type="common">western corn rootworm</name>
    <dbReference type="NCBI Taxonomy" id="50390"/>
    <lineage>
        <taxon>Eukaryota</taxon>
        <taxon>Metazoa</taxon>
        <taxon>Ecdysozoa</taxon>
        <taxon>Arthropoda</taxon>
        <taxon>Hexapoda</taxon>
        <taxon>Insecta</taxon>
        <taxon>Pterygota</taxon>
        <taxon>Neoptera</taxon>
        <taxon>Endopterygota</taxon>
        <taxon>Coleoptera</taxon>
        <taxon>Polyphaga</taxon>
        <taxon>Cucujiformia</taxon>
        <taxon>Chrysomeloidea</taxon>
        <taxon>Chrysomelidae</taxon>
        <taxon>Galerucinae</taxon>
        <taxon>Diabroticina</taxon>
        <taxon>Diabroticites</taxon>
        <taxon>Diabrotica</taxon>
    </lineage>
</organism>
<dbReference type="Proteomes" id="UP001652700">
    <property type="component" value="Unplaced"/>
</dbReference>
<dbReference type="EnsemblMetazoa" id="XM_050648015.1">
    <property type="protein sequence ID" value="XP_050503972.1"/>
    <property type="gene ID" value="LOC126882939"/>
</dbReference>
<protein>
    <recommendedName>
        <fullName evidence="3">Fas apoptotic inhibitory molecule 1</fullName>
    </recommendedName>
</protein>
<name>A0ABM5K1A6_DIAVI</name>
<dbReference type="Gene3D" id="2.40.128.180">
    <property type="match status" value="2"/>
</dbReference>
<keyword evidence="2" id="KW-1185">Reference proteome</keyword>
<accession>A0ABM5K1A6</accession>
<sequence>MLSTSLSLEKADSIDRSDLVAYWSVPLLDGVHTVEFEHGTTSGKRVIRVDGNEIVRRDWMFKLVGDEEFYIGKQEAKCLLKVDPIPHFAFSYSLEIDGKPLEKFTEKQSQSIRSWAVITEGKRYRIVFEKQTLNIYVNGEQVEAESNFVTNGTEMSFIMGNTSATIRAETTQKKEGVVHQLFVDGKCIEEDIIF</sequence>
<dbReference type="Pfam" id="PF06905">
    <property type="entry name" value="FAIM1"/>
    <property type="match status" value="1"/>
</dbReference>
<evidence type="ECO:0000313" key="1">
    <source>
        <dbReference type="EnsemblMetazoa" id="XP_050503972.1"/>
    </source>
</evidence>
<dbReference type="InterPro" id="IPR010695">
    <property type="entry name" value="FAIM1"/>
</dbReference>
<dbReference type="PANTHER" id="PTHR13088:SF3">
    <property type="entry name" value="FAS APOPTOTIC INHIBITORY MOLECULE 1"/>
    <property type="match status" value="1"/>
</dbReference>
<evidence type="ECO:0008006" key="3">
    <source>
        <dbReference type="Google" id="ProtNLM"/>
    </source>
</evidence>
<dbReference type="GeneID" id="126882939"/>
<evidence type="ECO:0000313" key="2">
    <source>
        <dbReference type="Proteomes" id="UP001652700"/>
    </source>
</evidence>
<proteinExistence type="predicted"/>
<dbReference type="InterPro" id="IPR038513">
    <property type="entry name" value="FAIM1_dom_sf"/>
</dbReference>
<dbReference type="PANTHER" id="PTHR13088">
    <property type="entry name" value="FAS APOPTOTIC INHIBITORY MOLECULE FAIM"/>
    <property type="match status" value="1"/>
</dbReference>
<dbReference type="RefSeq" id="XP_050503972.1">
    <property type="nucleotide sequence ID" value="XM_050648015.1"/>
</dbReference>
<reference evidence="1" key="1">
    <citation type="submission" date="2025-05" db="UniProtKB">
        <authorList>
            <consortium name="EnsemblMetazoa"/>
        </authorList>
    </citation>
    <scope>IDENTIFICATION</scope>
</reference>